<sequence length="218" mass="23431">MLIAVAKHYRLGACGPLAACGVVIRRDMLEAVRSATALLERAEAESGRVLATARDEAEGLLRGGRDEGAALAFEAQQAVWGEARHLLDQLRGQREAMLSAAGSMLAQLARGGLERLLLDVPAGWAPASSIRLVLREWRAERGGDEAVLRVHPLDFASLPAELRAGPRWRCVADAQVADGGCVLSVRGVDFSAHYTASVRSLIASMGQCDRRDFFEESV</sequence>
<dbReference type="EMBL" id="JAHTGR010000008">
    <property type="protein sequence ID" value="MBV6322450.1"/>
    <property type="molecule type" value="Genomic_DNA"/>
</dbReference>
<keyword evidence="2" id="KW-0966">Cell projection</keyword>
<protein>
    <submittedName>
        <fullName evidence="2">Flagellar biosynthesis/type III secretory pathway protein FliH</fullName>
    </submittedName>
</protein>
<evidence type="ECO:0000313" key="4">
    <source>
        <dbReference type="Proteomes" id="UP001162889"/>
    </source>
</evidence>
<proteinExistence type="predicted"/>
<name>A0AA41L8Q7_9BURK</name>
<dbReference type="Proteomes" id="UP001155901">
    <property type="component" value="Unassembled WGS sequence"/>
</dbReference>
<keyword evidence="2" id="KW-0282">Flagellum</keyword>
<dbReference type="InterPro" id="IPR009335">
    <property type="entry name" value="T3SS_HrpE/ATPase_suE"/>
</dbReference>
<dbReference type="AlphaFoldDB" id="A0AA41L8Q7"/>
<dbReference type="RefSeq" id="WP_217943220.1">
    <property type="nucleotide sequence ID" value="NZ_JAHTGR010000008.1"/>
</dbReference>
<dbReference type="Pfam" id="PF06188">
    <property type="entry name" value="HrpE"/>
    <property type="match status" value="1"/>
</dbReference>
<evidence type="ECO:0000313" key="3">
    <source>
        <dbReference type="Proteomes" id="UP001155901"/>
    </source>
</evidence>
<accession>A0AA41L8Q7</accession>
<keyword evidence="4" id="KW-1185">Reference proteome</keyword>
<dbReference type="Proteomes" id="UP001162889">
    <property type="component" value="Unassembled WGS sequence"/>
</dbReference>
<comment type="caution">
    <text evidence="1">The sequence shown here is derived from an EMBL/GenBank/DDBJ whole genome shotgun (WGS) entry which is preliminary data.</text>
</comment>
<evidence type="ECO:0000313" key="1">
    <source>
        <dbReference type="EMBL" id="MBV6322450.1"/>
    </source>
</evidence>
<organism evidence="1 3">
    <name type="scientific">Duganella violaceipulchra</name>
    <dbReference type="NCBI Taxonomy" id="2849652"/>
    <lineage>
        <taxon>Bacteria</taxon>
        <taxon>Pseudomonadati</taxon>
        <taxon>Pseudomonadota</taxon>
        <taxon>Betaproteobacteria</taxon>
        <taxon>Burkholderiales</taxon>
        <taxon>Oxalobacteraceae</taxon>
        <taxon>Telluria group</taxon>
        <taxon>Duganella</taxon>
    </lineage>
</organism>
<reference evidence="1" key="1">
    <citation type="submission" date="2021-07" db="EMBL/GenBank/DDBJ databases">
        <title>Characterization of violacein-producing bacteria and related species.</title>
        <authorList>
            <person name="Wilson H.S."/>
            <person name="De Leon M.E."/>
        </authorList>
    </citation>
    <scope>NUCLEOTIDE SEQUENCE</scope>
    <source>
        <strain evidence="1">HSC-15S17</strain>
    </source>
</reference>
<reference evidence="2" key="2">
    <citation type="submission" date="2022-03" db="EMBL/GenBank/DDBJ databases">
        <title>Genome Encyclopedia of Bacteria and Archaea VI: Functional Genomics of Type Strains.</title>
        <authorList>
            <person name="Whitman W."/>
        </authorList>
    </citation>
    <scope>NUCLEOTIDE SEQUENCE</scope>
    <source>
        <strain evidence="2">HSC-15S17</strain>
    </source>
</reference>
<gene>
    <name evidence="1" type="ORF">KVP70_16025</name>
    <name evidence="2" type="ORF">L1274_004397</name>
</gene>
<keyword evidence="2" id="KW-0969">Cilium</keyword>
<evidence type="ECO:0000313" key="2">
    <source>
        <dbReference type="EMBL" id="MCP2010655.1"/>
    </source>
</evidence>
<dbReference type="EMBL" id="JALJZU010000009">
    <property type="protein sequence ID" value="MCP2010655.1"/>
    <property type="molecule type" value="Genomic_DNA"/>
</dbReference>